<dbReference type="EMBL" id="STGU01000002">
    <property type="protein sequence ID" value="THV38034.1"/>
    <property type="molecule type" value="Genomic_DNA"/>
</dbReference>
<feature type="compositionally biased region" description="Basic residues" evidence="2">
    <location>
        <begin position="11"/>
        <end position="25"/>
    </location>
</feature>
<dbReference type="Pfam" id="PF05016">
    <property type="entry name" value="ParE_toxin"/>
    <property type="match status" value="1"/>
</dbReference>
<proteinExistence type="predicted"/>
<dbReference type="InterPro" id="IPR035093">
    <property type="entry name" value="RelE/ParE_toxin_dom_sf"/>
</dbReference>
<evidence type="ECO:0000256" key="1">
    <source>
        <dbReference type="ARBA" id="ARBA00022649"/>
    </source>
</evidence>
<dbReference type="RefSeq" id="WP_136538527.1">
    <property type="nucleotide sequence ID" value="NZ_STGU01000002.1"/>
</dbReference>
<dbReference type="Proteomes" id="UP000307378">
    <property type="component" value="Unassembled WGS sequence"/>
</dbReference>
<evidence type="ECO:0000313" key="3">
    <source>
        <dbReference type="EMBL" id="THV38034.1"/>
    </source>
</evidence>
<keyword evidence="1" id="KW-1277">Toxin-antitoxin system</keyword>
<dbReference type="AlphaFoldDB" id="A0A4S8QC34"/>
<dbReference type="InterPro" id="IPR007712">
    <property type="entry name" value="RelE/ParE_toxin"/>
</dbReference>
<evidence type="ECO:0000256" key="2">
    <source>
        <dbReference type="SAM" id="MobiDB-lite"/>
    </source>
</evidence>
<evidence type="ECO:0000313" key="4">
    <source>
        <dbReference type="Proteomes" id="UP000307378"/>
    </source>
</evidence>
<protein>
    <submittedName>
        <fullName evidence="3">Type II toxin-antitoxin system RelE/ParE family toxin</fullName>
    </submittedName>
</protein>
<comment type="caution">
    <text evidence="3">The sequence shown here is derived from an EMBL/GenBank/DDBJ whole genome shotgun (WGS) entry which is preliminary data.</text>
</comment>
<name>A0A4S8QC34_9HYPH</name>
<organism evidence="3 4">
    <name type="scientific">Rhizobium rosettiformans W3</name>
    <dbReference type="NCBI Taxonomy" id="538378"/>
    <lineage>
        <taxon>Bacteria</taxon>
        <taxon>Pseudomonadati</taxon>
        <taxon>Pseudomonadota</taxon>
        <taxon>Alphaproteobacteria</taxon>
        <taxon>Hyphomicrobiales</taxon>
        <taxon>Rhizobiaceae</taxon>
        <taxon>Rhizobium/Agrobacterium group</taxon>
        <taxon>Rhizobium</taxon>
    </lineage>
</organism>
<accession>A0A4S8QC34</accession>
<reference evidence="3 4" key="1">
    <citation type="submission" date="2019-04" db="EMBL/GenBank/DDBJ databases">
        <title>genome sequence of strain W3.</title>
        <authorList>
            <person name="Gao J."/>
            <person name="Sun J."/>
        </authorList>
    </citation>
    <scope>NUCLEOTIDE SEQUENCE [LARGE SCALE GENOMIC DNA]</scope>
    <source>
        <strain evidence="3 4">W3</strain>
    </source>
</reference>
<feature type="region of interest" description="Disordered" evidence="2">
    <location>
        <begin position="1"/>
        <end position="26"/>
    </location>
</feature>
<dbReference type="Gene3D" id="3.30.2310.20">
    <property type="entry name" value="RelE-like"/>
    <property type="match status" value="1"/>
</dbReference>
<gene>
    <name evidence="3" type="ORF">FAA86_04315</name>
</gene>
<sequence>MPGCAAGDLRTRRRRRSATTSRHKAGAAGIGRCRVFLSRHSPEAAARAGRIVEQSLFRLEISPLIGRPIEGHSPMRELVIPFGETGYVALYRYDEEADLVYILAFRHQREAGY</sequence>